<keyword evidence="3" id="KW-0804">Transcription</keyword>
<dbReference type="SMART" id="SM00895">
    <property type="entry name" value="FCD"/>
    <property type="match status" value="1"/>
</dbReference>
<dbReference type="SUPFAM" id="SSF46785">
    <property type="entry name" value="Winged helix' DNA-binding domain"/>
    <property type="match status" value="1"/>
</dbReference>
<dbReference type="RefSeq" id="WP_002464429.1">
    <property type="nucleotide sequence ID" value="NZ_AEUN01000459.1"/>
</dbReference>
<dbReference type="PATRIC" id="fig|911238.3.peg.1507"/>
<organism evidence="6 7">
    <name type="scientific">Staphylococcus simiae CCM 7213 = CCUG 51256</name>
    <dbReference type="NCBI Taxonomy" id="911238"/>
    <lineage>
        <taxon>Bacteria</taxon>
        <taxon>Bacillati</taxon>
        <taxon>Bacillota</taxon>
        <taxon>Bacilli</taxon>
        <taxon>Bacillales</taxon>
        <taxon>Staphylococcaceae</taxon>
        <taxon>Staphylococcus</taxon>
    </lineage>
</organism>
<dbReference type="OrthoDB" id="114741at2"/>
<feature type="domain" description="HTH gntR-type" evidence="4">
    <location>
        <begin position="9"/>
        <end position="57"/>
    </location>
</feature>
<evidence type="ECO:0000256" key="1">
    <source>
        <dbReference type="ARBA" id="ARBA00023015"/>
    </source>
</evidence>
<proteinExistence type="predicted"/>
<dbReference type="InterPro" id="IPR036390">
    <property type="entry name" value="WH_DNA-bd_sf"/>
</dbReference>
<name>G5JJS4_9STAP</name>
<protein>
    <submittedName>
        <fullName evidence="6">Transcriptional regulator, GntR family protein</fullName>
    </submittedName>
</protein>
<sequence>MHSNEDLTLYQKVRNDIISGELKSSEKITETKLAKKYDVSRTPVREVIKQLELEYFIKDSYIFIPTTEEYRNLFEMRILLETYALEKAGIIYTEDDLLELKSYTNIDINVESEEAILEMNDNFHQKIINASNNPFILESYQKLKSFIYLFSKTVINKRRSGLIEEHVEIVEALYERKVDKAKQLLENHLQKDLEFSLYYLSFKNEKSN</sequence>
<dbReference type="AlphaFoldDB" id="G5JJS4"/>
<dbReference type="Gene3D" id="1.10.10.10">
    <property type="entry name" value="Winged helix-like DNA-binding domain superfamily/Winged helix DNA-binding domain"/>
    <property type="match status" value="1"/>
</dbReference>
<evidence type="ECO:0000256" key="2">
    <source>
        <dbReference type="ARBA" id="ARBA00023125"/>
    </source>
</evidence>
<keyword evidence="1" id="KW-0805">Transcription regulation</keyword>
<dbReference type="Pfam" id="PF07729">
    <property type="entry name" value="FCD"/>
    <property type="match status" value="1"/>
</dbReference>
<dbReference type="InterPro" id="IPR000524">
    <property type="entry name" value="Tscrpt_reg_HTH_GntR"/>
</dbReference>
<dbReference type="PANTHER" id="PTHR43537">
    <property type="entry name" value="TRANSCRIPTIONAL REGULATOR, GNTR FAMILY"/>
    <property type="match status" value="1"/>
</dbReference>
<reference evidence="6 7" key="1">
    <citation type="journal article" date="2012" name="BMC Genomics">
        <title>Comparative genomic analysis of the genus Staphylococcus including Staphylococcus aureus and its newly described sister species Staphylococcus simiae.</title>
        <authorList>
            <person name="Suzuki H."/>
            <person name="Lefebure T."/>
            <person name="Pavinski Bitar P."/>
            <person name="Stanhope M.J."/>
        </authorList>
    </citation>
    <scope>NUCLEOTIDE SEQUENCE [LARGE SCALE GENOMIC DNA]</scope>
    <source>
        <strain evidence="6 7">CCM 7213</strain>
    </source>
</reference>
<dbReference type="SUPFAM" id="SSF48008">
    <property type="entry name" value="GntR ligand-binding domain-like"/>
    <property type="match status" value="1"/>
</dbReference>
<comment type="caution">
    <text evidence="6">The sequence shown here is derived from an EMBL/GenBank/DDBJ whole genome shotgun (WGS) entry which is preliminary data.</text>
</comment>
<dbReference type="PANTHER" id="PTHR43537:SF5">
    <property type="entry name" value="UXU OPERON TRANSCRIPTIONAL REGULATOR"/>
    <property type="match status" value="1"/>
</dbReference>
<dbReference type="InterPro" id="IPR011711">
    <property type="entry name" value="GntR_C"/>
</dbReference>
<dbReference type="InterPro" id="IPR008920">
    <property type="entry name" value="TF_FadR/GntR_C"/>
</dbReference>
<dbReference type="EMBL" id="AEUN01000459">
    <property type="protein sequence ID" value="EHJ07581.1"/>
    <property type="molecule type" value="Genomic_DNA"/>
</dbReference>
<evidence type="ECO:0000259" key="4">
    <source>
        <dbReference type="SMART" id="SM00345"/>
    </source>
</evidence>
<dbReference type="InterPro" id="IPR036388">
    <property type="entry name" value="WH-like_DNA-bd_sf"/>
</dbReference>
<dbReference type="GO" id="GO:0003700">
    <property type="term" value="F:DNA-binding transcription factor activity"/>
    <property type="evidence" value="ECO:0007669"/>
    <property type="project" value="InterPro"/>
</dbReference>
<evidence type="ECO:0000313" key="6">
    <source>
        <dbReference type="EMBL" id="EHJ07581.1"/>
    </source>
</evidence>
<dbReference type="Gene3D" id="1.20.120.530">
    <property type="entry name" value="GntR ligand-binding domain-like"/>
    <property type="match status" value="1"/>
</dbReference>
<keyword evidence="7" id="KW-1185">Reference proteome</keyword>
<evidence type="ECO:0000256" key="3">
    <source>
        <dbReference type="ARBA" id="ARBA00023163"/>
    </source>
</evidence>
<dbReference type="Pfam" id="PF00392">
    <property type="entry name" value="GntR"/>
    <property type="match status" value="1"/>
</dbReference>
<evidence type="ECO:0000259" key="5">
    <source>
        <dbReference type="SMART" id="SM00895"/>
    </source>
</evidence>
<dbReference type="Proteomes" id="UP000005413">
    <property type="component" value="Unassembled WGS sequence"/>
</dbReference>
<dbReference type="GO" id="GO:0003677">
    <property type="term" value="F:DNA binding"/>
    <property type="evidence" value="ECO:0007669"/>
    <property type="project" value="UniProtKB-KW"/>
</dbReference>
<gene>
    <name evidence="6" type="ORF">SS7213T_08667</name>
</gene>
<evidence type="ECO:0000313" key="7">
    <source>
        <dbReference type="Proteomes" id="UP000005413"/>
    </source>
</evidence>
<feature type="domain" description="GntR C-terminal" evidence="5">
    <location>
        <begin position="72"/>
        <end position="191"/>
    </location>
</feature>
<dbReference type="SMART" id="SM00345">
    <property type="entry name" value="HTH_GNTR"/>
    <property type="match status" value="1"/>
</dbReference>
<keyword evidence="2" id="KW-0238">DNA-binding</keyword>
<accession>G5JJS4</accession>